<dbReference type="BioCyc" id="PSP1104324:GJSN-113-MONOMER"/>
<organism evidence="1 2">
    <name type="scientific">Pyrobaculum ferrireducens</name>
    <dbReference type="NCBI Taxonomy" id="1104324"/>
    <lineage>
        <taxon>Archaea</taxon>
        <taxon>Thermoproteota</taxon>
        <taxon>Thermoprotei</taxon>
        <taxon>Thermoproteales</taxon>
        <taxon>Thermoproteaceae</taxon>
        <taxon>Pyrobaculum</taxon>
    </lineage>
</organism>
<dbReference type="AlphaFoldDB" id="G7VEF7"/>
<name>G7VEF7_9CREN</name>
<reference evidence="1 2" key="1">
    <citation type="journal article" date="2012" name="J. Bacteriol.">
        <title>Complete genome sequence of strain 1860, a crenarchaeon of the genus pyrobaculum able to grow with various electron acceptors.</title>
        <authorList>
            <person name="Mardanov A.V."/>
            <person name="Gumerov V.M."/>
            <person name="Slobodkina G.B."/>
            <person name="Beletsky A.V."/>
            <person name="Bonch-Osmolovskaya E.A."/>
            <person name="Ravin N.V."/>
            <person name="Skryabin K.G."/>
        </authorList>
    </citation>
    <scope>NUCLEOTIDE SEQUENCE [LARGE SCALE GENOMIC DNA]</scope>
    <source>
        <strain evidence="1 2">1860</strain>
    </source>
</reference>
<dbReference type="HOGENOM" id="CLU_3302875_0_0_2"/>
<proteinExistence type="predicted"/>
<dbReference type="Proteomes" id="UP000005867">
    <property type="component" value="Chromosome"/>
</dbReference>
<evidence type="ECO:0000313" key="1">
    <source>
        <dbReference type="EMBL" id="AET31581.1"/>
    </source>
</evidence>
<accession>G7VEF7</accession>
<keyword evidence="2" id="KW-1185">Reference proteome</keyword>
<dbReference type="EMBL" id="CP003098">
    <property type="protein sequence ID" value="AET31581.1"/>
    <property type="molecule type" value="Genomic_DNA"/>
</dbReference>
<gene>
    <name evidence="1" type="ORF">P186_0113</name>
</gene>
<evidence type="ECO:0000313" key="2">
    <source>
        <dbReference type="Proteomes" id="UP000005867"/>
    </source>
</evidence>
<sequence length="39" mass="4776">MRILTYYLNSMKQPNYIYVKFIKKSIKLDIKIIQKITPQ</sequence>
<dbReference type="KEGG" id="pyr:P186_0113"/>
<protein>
    <submittedName>
        <fullName evidence="1">Uncharacterized protein</fullName>
    </submittedName>
</protein>